<dbReference type="STRING" id="687842.ASU31_26055"/>
<gene>
    <name evidence="1" type="ORF">ASU31_26055</name>
</gene>
<dbReference type="OrthoDB" id="1014182at2"/>
<accession>A0A0T5VH11</accession>
<organism evidence="1 2">
    <name type="scientific">Pedobacter ginsenosidimutans</name>
    <dbReference type="NCBI Taxonomy" id="687842"/>
    <lineage>
        <taxon>Bacteria</taxon>
        <taxon>Pseudomonadati</taxon>
        <taxon>Bacteroidota</taxon>
        <taxon>Sphingobacteriia</taxon>
        <taxon>Sphingobacteriales</taxon>
        <taxon>Sphingobacteriaceae</taxon>
        <taxon>Pedobacter</taxon>
    </lineage>
</organism>
<keyword evidence="2" id="KW-1185">Reference proteome</keyword>
<evidence type="ECO:0000313" key="2">
    <source>
        <dbReference type="Proteomes" id="UP000051950"/>
    </source>
</evidence>
<dbReference type="RefSeq" id="WP_057935166.1">
    <property type="nucleotide sequence ID" value="NZ_LMZQ01000057.1"/>
</dbReference>
<sequence length="318" mass="36556">MDISNKTIYYPGLNALRLDWPAELSVKYGVLIIFNEGEEDSNEVKYEVRITRLKPGKDGEPLFQIERISDVFVNEILPDLVADRLAYAAGKVFYPLIITVDQNGGFQSIYNHQEILKRWQSVKKKVLDNFEGGLVEGYIERMEKQLTNADSIKLAFLNNDWFIHTFFKPVYKEYGQNHVTESIYKFPIARGFNVEGYLTREKLGARSNSFGAIELIHDGTIMPLEDELYITNRATGSYEGYYLLHPKFKRIISVVSDFSYGAQEKAKVKVKIALIPENDQEFDHDFELETNVKGLPVTEMVVLDGPSKKGFWDRLLNN</sequence>
<dbReference type="AlphaFoldDB" id="A0A0T5VH11"/>
<name>A0A0T5VH11_9SPHI</name>
<comment type="caution">
    <text evidence="1">The sequence shown here is derived from an EMBL/GenBank/DDBJ whole genome shotgun (WGS) entry which is preliminary data.</text>
</comment>
<dbReference type="Proteomes" id="UP000051950">
    <property type="component" value="Unassembled WGS sequence"/>
</dbReference>
<proteinExistence type="predicted"/>
<evidence type="ECO:0000313" key="1">
    <source>
        <dbReference type="EMBL" id="KRT13152.1"/>
    </source>
</evidence>
<dbReference type="EMBL" id="LMZQ01000057">
    <property type="protein sequence ID" value="KRT13152.1"/>
    <property type="molecule type" value="Genomic_DNA"/>
</dbReference>
<protein>
    <submittedName>
        <fullName evidence="1">Uncharacterized protein</fullName>
    </submittedName>
</protein>
<reference evidence="1 2" key="1">
    <citation type="submission" date="2015-11" db="EMBL/GenBank/DDBJ databases">
        <title>Sequence of Pedobacter ginsenosidimutans.</title>
        <authorList>
            <person name="Carson E."/>
            <person name="Keyser V."/>
            <person name="Newman J."/>
            <person name="Miller J."/>
        </authorList>
    </citation>
    <scope>NUCLEOTIDE SEQUENCE [LARGE SCALE GENOMIC DNA]</scope>
    <source>
        <strain evidence="1 2">KACC 14530</strain>
    </source>
</reference>